<dbReference type="Proteomes" id="UP000095282">
    <property type="component" value="Unplaced"/>
</dbReference>
<reference evidence="2" key="1">
    <citation type="submission" date="2016-11" db="UniProtKB">
        <authorList>
            <consortium name="WormBaseParasite"/>
        </authorList>
    </citation>
    <scope>IDENTIFICATION</scope>
</reference>
<dbReference type="WBParaSite" id="Csp11.Scaffold492.g2133.t1">
    <property type="protein sequence ID" value="Csp11.Scaffold492.g2133.t1"/>
    <property type="gene ID" value="Csp11.Scaffold492.g2133"/>
</dbReference>
<dbReference type="AlphaFoldDB" id="A0A1I7T3S1"/>
<protein>
    <submittedName>
        <fullName evidence="2">FBA_2 domain-containing protein</fullName>
    </submittedName>
</protein>
<dbReference type="PANTHER" id="PTHR31379">
    <property type="entry name" value="F-BOX C PROTEIN-RELATED-RELATED"/>
    <property type="match status" value="1"/>
</dbReference>
<name>A0A1I7T3S1_9PELO</name>
<evidence type="ECO:0000313" key="1">
    <source>
        <dbReference type="Proteomes" id="UP000095282"/>
    </source>
</evidence>
<organism evidence="1 2">
    <name type="scientific">Caenorhabditis tropicalis</name>
    <dbReference type="NCBI Taxonomy" id="1561998"/>
    <lineage>
        <taxon>Eukaryota</taxon>
        <taxon>Metazoa</taxon>
        <taxon>Ecdysozoa</taxon>
        <taxon>Nematoda</taxon>
        <taxon>Chromadorea</taxon>
        <taxon>Rhabditida</taxon>
        <taxon>Rhabditina</taxon>
        <taxon>Rhabditomorpha</taxon>
        <taxon>Rhabditoidea</taxon>
        <taxon>Rhabditidae</taxon>
        <taxon>Peloderinae</taxon>
        <taxon>Caenorhabditis</taxon>
    </lineage>
</organism>
<proteinExistence type="predicted"/>
<sequence length="365" mass="43206">MNSKPMTYDSLKTVIQYLDPNTRLLLSSRIPSIRFVEKAVPLKLESLEIGTHWIIVNGTSYFYGIYKIDNEDKRPYEVSGYTPYDRYICDVDGFVTSKKEQTIFEKLKSMIFGNKSSNNDFPRFEIHLRKQRKNLRVYLIERISYTGDFHKAEESLREFMFGKRRHFVVVNKYFMINQNCPIPIPCGLKIRTKQLMINNKISTNLELIKPVIDESCLPFEKLSLIVNWSNDTQEIDYEFIKNCKLLKYYYISELQLPQILVLPNQRIYFSTSSYSFLPKEDFILLIKNWIETNKPIDTCFTFRISLFSESYLIELLNHVKESFHQATTGDKCVNIPIRNSTILKISYKQDKHSYYFIEMAVVRTE</sequence>
<keyword evidence="1" id="KW-1185">Reference proteome</keyword>
<accession>A0A1I7T3S1</accession>
<dbReference type="PANTHER" id="PTHR31379:SF1">
    <property type="entry name" value="F-BOX C PROTEIN-RELATED"/>
    <property type="match status" value="1"/>
</dbReference>
<dbReference type="InterPro" id="IPR021942">
    <property type="entry name" value="DUF3557"/>
</dbReference>
<evidence type="ECO:0000313" key="2">
    <source>
        <dbReference type="WBParaSite" id="Csp11.Scaffold492.g2133.t1"/>
    </source>
</evidence>
<dbReference type="Pfam" id="PF12078">
    <property type="entry name" value="DUF3557"/>
    <property type="match status" value="1"/>
</dbReference>